<feature type="domain" description="ABC3 transporter permease C-terminal" evidence="8">
    <location>
        <begin position="353"/>
        <end position="471"/>
    </location>
</feature>
<feature type="transmembrane region" description="Helical" evidence="7">
    <location>
        <begin position="353"/>
        <end position="371"/>
    </location>
</feature>
<dbReference type="AlphaFoldDB" id="A0A6N9I2J7"/>
<keyword evidence="4 7" id="KW-1133">Transmembrane helix</keyword>
<dbReference type="Proteomes" id="UP000449209">
    <property type="component" value="Unassembled WGS sequence"/>
</dbReference>
<comment type="subcellular location">
    <subcellularLocation>
        <location evidence="1">Cell membrane</location>
        <topology evidence="1">Multi-pass membrane protein</topology>
    </subcellularLocation>
</comment>
<evidence type="ECO:0000256" key="7">
    <source>
        <dbReference type="SAM" id="Phobius"/>
    </source>
</evidence>
<feature type="transmembrane region" description="Helical" evidence="7">
    <location>
        <begin position="398"/>
        <end position="424"/>
    </location>
</feature>
<organism evidence="10 11">
    <name type="scientific">Furfurilactobacillus milii</name>
    <dbReference type="NCBI Taxonomy" id="2888272"/>
    <lineage>
        <taxon>Bacteria</taxon>
        <taxon>Bacillati</taxon>
        <taxon>Bacillota</taxon>
        <taxon>Bacilli</taxon>
        <taxon>Lactobacillales</taxon>
        <taxon>Lactobacillaceae</taxon>
        <taxon>Furfurilactobacillus</taxon>
    </lineage>
</organism>
<feature type="transmembrane region" description="Helical" evidence="7">
    <location>
        <begin position="844"/>
        <end position="866"/>
    </location>
</feature>
<keyword evidence="3 7" id="KW-0812">Transmembrane</keyword>
<proteinExistence type="predicted"/>
<feature type="transmembrane region" description="Helical" evidence="7">
    <location>
        <begin position="754"/>
        <end position="773"/>
    </location>
</feature>
<evidence type="ECO:0000259" key="8">
    <source>
        <dbReference type="Pfam" id="PF02687"/>
    </source>
</evidence>
<feature type="transmembrane region" description="Helical" evidence="7">
    <location>
        <begin position="519"/>
        <end position="539"/>
    </location>
</feature>
<evidence type="ECO:0000256" key="3">
    <source>
        <dbReference type="ARBA" id="ARBA00022692"/>
    </source>
</evidence>
<dbReference type="PANTHER" id="PTHR30287:SF1">
    <property type="entry name" value="INNER MEMBRANE PROTEIN"/>
    <property type="match status" value="1"/>
</dbReference>
<dbReference type="InterPro" id="IPR038766">
    <property type="entry name" value="Membrane_comp_ABC_pdt"/>
</dbReference>
<sequence>MKLINRNIRREFKLSIARFVSITILIALGVFILVGLKATGPDMKVTGQRYFSQHHLADAEVTSTTNLTQSDAKYLRTLPHVKKVVLGQQVDLRLNDSGQRVTRVMTLPKTLSTVSLTSGHLPTADNTVALSNKLKNRYHIGQWITLTANSDRKSSQLKHRLFKVVGFVNSANYIKENDLGNANVGNGQLTGFAVVAHNAFATNNYQVARIKFNNTHGAAYSDRYEKQTNRNVNQLQKKLNHHARKQRTQLANSAQEKINQQSQKLQTLQQQLSTQQAALMQTTQDTTSTSQAQQQLQWQQALLAKKVAKLSSAKQQLSQISSLKYTIQSRNDYNTGYNEYGERANRISILSNTFPIIFFAIAVLVCTTTMGRMAEEKRIEMGTLRALGFSKKNVMKEFAVYGISAAVVGSVLGTILGVMLLPHIIFRAYTAGISVGALQLHIPWLWLSISVVIALLCTTLPAWWTGYQLLKEIPATLMLPKPPANGSRILLERITWLWRHLPFSQKVTFRNLFRYKERMLMTILGVFGCVMLLITGFGIRDSLQDLEHIQYSQIIHYDALGVYNSQDSDHNIHQYQQTVTQSKSVKRSMLVYYQSMYAKNSATLDNQSITMIVPKSTNHFSKFVTLRNRQSGKKITLNNDGVVISEKLASLFNKKVGDHITIKDAQGHRTSVKISGITEMYIGHSLYMTSAYYKKVFNKTAPANTEMIQLHHHNAANVNRLSRKLTKQSASLSVVQSLTNKRIISGILGGLNNVVLVIIVCASLLAFVVLYTLTNINVSERIRELATIKVLGFYPFETTMYIYRETILLTIAGILFGFLGGDWLHRYIIAALPPETAMGVPSILASNLGVSTLLTVIFSLIVMGLMARKINRVDMLGALKSVD</sequence>
<feature type="transmembrane region" description="Helical" evidence="7">
    <location>
        <begin position="444"/>
        <end position="464"/>
    </location>
</feature>
<dbReference type="Pfam" id="PF02687">
    <property type="entry name" value="FtsX"/>
    <property type="match status" value="2"/>
</dbReference>
<evidence type="ECO:0000256" key="1">
    <source>
        <dbReference type="ARBA" id="ARBA00004651"/>
    </source>
</evidence>
<dbReference type="PANTHER" id="PTHR30287">
    <property type="entry name" value="MEMBRANE COMPONENT OF PREDICTED ABC SUPERFAMILY METABOLITE UPTAKE TRANSPORTER"/>
    <property type="match status" value="1"/>
</dbReference>
<feature type="domain" description="ABC3 transporter permease C-terminal" evidence="8">
    <location>
        <begin position="757"/>
        <end position="870"/>
    </location>
</feature>
<dbReference type="InterPro" id="IPR025857">
    <property type="entry name" value="MacB_PCD"/>
</dbReference>
<evidence type="ECO:0000256" key="6">
    <source>
        <dbReference type="SAM" id="Coils"/>
    </source>
</evidence>
<feature type="transmembrane region" description="Helical" evidence="7">
    <location>
        <begin position="12"/>
        <end position="36"/>
    </location>
</feature>
<dbReference type="InterPro" id="IPR003838">
    <property type="entry name" value="ABC3_permease_C"/>
</dbReference>
<dbReference type="Pfam" id="PF12704">
    <property type="entry name" value="MacB_PCD"/>
    <property type="match status" value="1"/>
</dbReference>
<accession>A0A6N9I2J7</accession>
<keyword evidence="6" id="KW-0175">Coiled coil</keyword>
<keyword evidence="5 7" id="KW-0472">Membrane</keyword>
<comment type="caution">
    <text evidence="10">The sequence shown here is derived from an EMBL/GenBank/DDBJ whole genome shotgun (WGS) entry which is preliminary data.</text>
</comment>
<feature type="coiled-coil region" evidence="6">
    <location>
        <begin position="225"/>
        <end position="285"/>
    </location>
</feature>
<keyword evidence="2" id="KW-1003">Cell membrane</keyword>
<feature type="domain" description="MacB-like periplasmic core" evidence="9">
    <location>
        <begin position="520"/>
        <end position="689"/>
    </location>
</feature>
<name>A0A6N9I2J7_9LACO</name>
<evidence type="ECO:0000259" key="9">
    <source>
        <dbReference type="Pfam" id="PF12704"/>
    </source>
</evidence>
<dbReference type="GO" id="GO:0005886">
    <property type="term" value="C:plasma membrane"/>
    <property type="evidence" value="ECO:0007669"/>
    <property type="project" value="UniProtKB-SubCell"/>
</dbReference>
<evidence type="ECO:0000256" key="5">
    <source>
        <dbReference type="ARBA" id="ARBA00023136"/>
    </source>
</evidence>
<gene>
    <name evidence="10" type="ORF">GB993_06670</name>
</gene>
<feature type="transmembrane region" description="Helical" evidence="7">
    <location>
        <begin position="806"/>
        <end position="824"/>
    </location>
</feature>
<reference evidence="10 11" key="1">
    <citation type="journal article" date="2019" name="Appl. Environ. Microbiol.">
        <title>Genetic determinants of hydroxycinnamic acid metabolism in heterofermentative lactobacilli.</title>
        <authorList>
            <person name="Gaur G."/>
            <person name="Oh J.H."/>
            <person name="Filannino P."/>
            <person name="Gobbetti M."/>
            <person name="van Pijkeren J.P."/>
            <person name="Ganzle M.G."/>
        </authorList>
    </citation>
    <scope>NUCLEOTIDE SEQUENCE [LARGE SCALE GENOMIC DNA]</scope>
    <source>
        <strain evidence="10 11">C5</strain>
    </source>
</reference>
<evidence type="ECO:0000313" key="10">
    <source>
        <dbReference type="EMBL" id="MYV17185.1"/>
    </source>
</evidence>
<protein>
    <submittedName>
        <fullName evidence="10">FtsX-like permease family protein</fullName>
    </submittedName>
</protein>
<evidence type="ECO:0000313" key="11">
    <source>
        <dbReference type="Proteomes" id="UP000449209"/>
    </source>
</evidence>
<evidence type="ECO:0000256" key="4">
    <source>
        <dbReference type="ARBA" id="ARBA00022989"/>
    </source>
</evidence>
<dbReference type="EMBL" id="WEZQ01000011">
    <property type="protein sequence ID" value="MYV17185.1"/>
    <property type="molecule type" value="Genomic_DNA"/>
</dbReference>
<evidence type="ECO:0000256" key="2">
    <source>
        <dbReference type="ARBA" id="ARBA00022475"/>
    </source>
</evidence>